<keyword evidence="3" id="KW-1185">Reference proteome</keyword>
<dbReference type="STRING" id="561061.SAMN05660862_0543"/>
<evidence type="ECO:0000313" key="3">
    <source>
        <dbReference type="Proteomes" id="UP000192980"/>
    </source>
</evidence>
<accession>A0A1X7I8W2</accession>
<dbReference type="Gene3D" id="3.10.180.10">
    <property type="entry name" value="2,3-Dihydroxybiphenyl 1,2-Dioxygenase, domain 1"/>
    <property type="match status" value="1"/>
</dbReference>
<organism evidence="2 3">
    <name type="scientific">Sphingobacterium psychroaquaticum</name>
    <dbReference type="NCBI Taxonomy" id="561061"/>
    <lineage>
        <taxon>Bacteria</taxon>
        <taxon>Pseudomonadati</taxon>
        <taxon>Bacteroidota</taxon>
        <taxon>Sphingobacteriia</taxon>
        <taxon>Sphingobacteriales</taxon>
        <taxon>Sphingobacteriaceae</taxon>
        <taxon>Sphingobacterium</taxon>
    </lineage>
</organism>
<dbReference type="OrthoDB" id="9795306at2"/>
<protein>
    <submittedName>
        <fullName evidence="2">PhnB protein</fullName>
    </submittedName>
</protein>
<proteinExistence type="predicted"/>
<dbReference type="AlphaFoldDB" id="A0A1X7I8W2"/>
<reference evidence="2 3" key="1">
    <citation type="submission" date="2017-04" db="EMBL/GenBank/DDBJ databases">
        <authorList>
            <person name="Afonso C.L."/>
            <person name="Miller P.J."/>
            <person name="Scott M.A."/>
            <person name="Spackman E."/>
            <person name="Goraichik I."/>
            <person name="Dimitrov K.M."/>
            <person name="Suarez D.L."/>
            <person name="Swayne D.E."/>
        </authorList>
    </citation>
    <scope>NUCLEOTIDE SEQUENCE [LARGE SCALE GENOMIC DNA]</scope>
    <source>
        <strain evidence="2 3">DSM 22418</strain>
    </source>
</reference>
<dbReference type="PANTHER" id="PTHR33990:SF1">
    <property type="entry name" value="PROTEIN YJDN"/>
    <property type="match status" value="1"/>
</dbReference>
<gene>
    <name evidence="2" type="ORF">SAMN05660862_0543</name>
</gene>
<feature type="domain" description="PhnB-like" evidence="1">
    <location>
        <begin position="3"/>
        <end position="138"/>
    </location>
</feature>
<dbReference type="CDD" id="cd06588">
    <property type="entry name" value="PhnB_like"/>
    <property type="match status" value="1"/>
</dbReference>
<dbReference type="RefSeq" id="WP_085471413.1">
    <property type="nucleotide sequence ID" value="NZ_FXAU01000001.1"/>
</dbReference>
<dbReference type="EMBL" id="FXAU01000001">
    <property type="protein sequence ID" value="SMG10543.1"/>
    <property type="molecule type" value="Genomic_DNA"/>
</dbReference>
<dbReference type="InterPro" id="IPR028973">
    <property type="entry name" value="PhnB-like"/>
</dbReference>
<evidence type="ECO:0000259" key="1">
    <source>
        <dbReference type="Pfam" id="PF06983"/>
    </source>
</evidence>
<dbReference type="SUPFAM" id="SSF54593">
    <property type="entry name" value="Glyoxalase/Bleomycin resistance protein/Dihydroxybiphenyl dioxygenase"/>
    <property type="match status" value="1"/>
</dbReference>
<evidence type="ECO:0000313" key="2">
    <source>
        <dbReference type="EMBL" id="SMG10543.1"/>
    </source>
</evidence>
<dbReference type="Pfam" id="PF06983">
    <property type="entry name" value="3-dmu-9_3-mt"/>
    <property type="match status" value="1"/>
</dbReference>
<name>A0A1X7I8W2_9SPHI</name>
<dbReference type="PANTHER" id="PTHR33990">
    <property type="entry name" value="PROTEIN YJDN-RELATED"/>
    <property type="match status" value="1"/>
</dbReference>
<dbReference type="InterPro" id="IPR029068">
    <property type="entry name" value="Glyas_Bleomycin-R_OHBP_Dase"/>
</dbReference>
<dbReference type="Proteomes" id="UP000192980">
    <property type="component" value="Unassembled WGS sequence"/>
</dbReference>
<sequence>MAKVHFYLNFNGNCDEAFTFYQSVFEVPSLGTHRFGDMPEDPHVTIPAEQKNKVLHTALQINEQVMLMGSDCVEGFGPKVTFGTGTYIMLDTDTPEEAQKLHTRLTKDAQNIEMDLGETFFAELFSSFIDRFGIAWMVHYEGNKKLG</sequence>